<feature type="region of interest" description="Disordered" evidence="1">
    <location>
        <begin position="26"/>
        <end position="59"/>
    </location>
</feature>
<keyword evidence="2" id="KW-0732">Signal</keyword>
<name>A0A9P5P7F7_9AGAR</name>
<evidence type="ECO:0000313" key="4">
    <source>
        <dbReference type="Proteomes" id="UP000772434"/>
    </source>
</evidence>
<evidence type="ECO:0000256" key="1">
    <source>
        <dbReference type="SAM" id="MobiDB-lite"/>
    </source>
</evidence>
<reference evidence="3" key="1">
    <citation type="submission" date="2020-11" db="EMBL/GenBank/DDBJ databases">
        <authorList>
            <consortium name="DOE Joint Genome Institute"/>
            <person name="Ahrendt S."/>
            <person name="Riley R."/>
            <person name="Andreopoulos W."/>
            <person name="Labutti K."/>
            <person name="Pangilinan J."/>
            <person name="Ruiz-Duenas F.J."/>
            <person name="Barrasa J.M."/>
            <person name="Sanchez-Garcia M."/>
            <person name="Camarero S."/>
            <person name="Miyauchi S."/>
            <person name="Serrano A."/>
            <person name="Linde D."/>
            <person name="Babiker R."/>
            <person name="Drula E."/>
            <person name="Ayuso-Fernandez I."/>
            <person name="Pacheco R."/>
            <person name="Padilla G."/>
            <person name="Ferreira P."/>
            <person name="Barriuso J."/>
            <person name="Kellner H."/>
            <person name="Castanera R."/>
            <person name="Alfaro M."/>
            <person name="Ramirez L."/>
            <person name="Pisabarro A.G."/>
            <person name="Kuo A."/>
            <person name="Tritt A."/>
            <person name="Lipzen A."/>
            <person name="He G."/>
            <person name="Yan M."/>
            <person name="Ng V."/>
            <person name="Cullen D."/>
            <person name="Martin F."/>
            <person name="Rosso M.-N."/>
            <person name="Henrissat B."/>
            <person name="Hibbett D."/>
            <person name="Martinez A.T."/>
            <person name="Grigoriev I.V."/>
        </authorList>
    </citation>
    <scope>NUCLEOTIDE SEQUENCE</scope>
    <source>
        <strain evidence="3">AH 40177</strain>
    </source>
</reference>
<dbReference type="AlphaFoldDB" id="A0A9P5P7F7"/>
<feature type="chain" id="PRO_5040356051" evidence="2">
    <location>
        <begin position="23"/>
        <end position="91"/>
    </location>
</feature>
<evidence type="ECO:0000256" key="2">
    <source>
        <dbReference type="SAM" id="SignalP"/>
    </source>
</evidence>
<feature type="non-terminal residue" evidence="3">
    <location>
        <position position="91"/>
    </location>
</feature>
<gene>
    <name evidence="3" type="ORF">BDP27DRAFT_1343185</name>
</gene>
<accession>A0A9P5P7F7</accession>
<feature type="compositionally biased region" description="Basic and acidic residues" evidence="1">
    <location>
        <begin position="27"/>
        <end position="45"/>
    </location>
</feature>
<dbReference type="Proteomes" id="UP000772434">
    <property type="component" value="Unassembled WGS sequence"/>
</dbReference>
<protein>
    <submittedName>
        <fullName evidence="3">Uncharacterized protein</fullName>
    </submittedName>
</protein>
<proteinExistence type="predicted"/>
<sequence length="91" mass="10090">MHIPSIIKVVSLSFITATAVVARPLQKKNDGVSDNEGFEKRKEVAEDPNGAFTGTDFSGPEFFPKVEPPEDKRFLLFFRRKRQLSCGGSAC</sequence>
<comment type="caution">
    <text evidence="3">The sequence shown here is derived from an EMBL/GenBank/DDBJ whole genome shotgun (WGS) entry which is preliminary data.</text>
</comment>
<keyword evidence="4" id="KW-1185">Reference proteome</keyword>
<organism evidence="3 4">
    <name type="scientific">Rhodocollybia butyracea</name>
    <dbReference type="NCBI Taxonomy" id="206335"/>
    <lineage>
        <taxon>Eukaryota</taxon>
        <taxon>Fungi</taxon>
        <taxon>Dikarya</taxon>
        <taxon>Basidiomycota</taxon>
        <taxon>Agaricomycotina</taxon>
        <taxon>Agaricomycetes</taxon>
        <taxon>Agaricomycetidae</taxon>
        <taxon>Agaricales</taxon>
        <taxon>Marasmiineae</taxon>
        <taxon>Omphalotaceae</taxon>
        <taxon>Rhodocollybia</taxon>
    </lineage>
</organism>
<evidence type="ECO:0000313" key="3">
    <source>
        <dbReference type="EMBL" id="KAF9058658.1"/>
    </source>
</evidence>
<feature type="signal peptide" evidence="2">
    <location>
        <begin position="1"/>
        <end position="22"/>
    </location>
</feature>
<dbReference type="EMBL" id="JADNRY010000360">
    <property type="protein sequence ID" value="KAF9058658.1"/>
    <property type="molecule type" value="Genomic_DNA"/>
</dbReference>